<dbReference type="AlphaFoldDB" id="A0A846QMC9"/>
<feature type="domain" description="Tim44-like" evidence="3">
    <location>
        <begin position="168"/>
        <end position="299"/>
    </location>
</feature>
<dbReference type="PANTHER" id="PTHR41542:SF1">
    <property type="entry name" value="BLL5807 PROTEIN"/>
    <property type="match status" value="1"/>
</dbReference>
<evidence type="ECO:0000256" key="2">
    <source>
        <dbReference type="SAM" id="Phobius"/>
    </source>
</evidence>
<feature type="region of interest" description="Disordered" evidence="1">
    <location>
        <begin position="128"/>
        <end position="182"/>
    </location>
</feature>
<name>A0A846QMC9_9BACT</name>
<feature type="region of interest" description="Disordered" evidence="1">
    <location>
        <begin position="40"/>
        <end position="62"/>
    </location>
</feature>
<dbReference type="InterPro" id="IPR007379">
    <property type="entry name" value="Tim44-like_dom"/>
</dbReference>
<dbReference type="SMART" id="SM00978">
    <property type="entry name" value="Tim44"/>
    <property type="match status" value="1"/>
</dbReference>
<protein>
    <submittedName>
        <fullName evidence="4">Putative lipid-binding transport protein (Tim44 family)</fullName>
    </submittedName>
</protein>
<proteinExistence type="predicted"/>
<dbReference type="EMBL" id="JAATJA010000004">
    <property type="protein sequence ID" value="NJB69261.1"/>
    <property type="molecule type" value="Genomic_DNA"/>
</dbReference>
<dbReference type="InterPro" id="IPR032710">
    <property type="entry name" value="NTF2-like_dom_sf"/>
</dbReference>
<evidence type="ECO:0000256" key="1">
    <source>
        <dbReference type="SAM" id="MobiDB-lite"/>
    </source>
</evidence>
<dbReference type="PANTHER" id="PTHR41542">
    <property type="entry name" value="BLL5807 PROTEIN"/>
    <property type="match status" value="1"/>
</dbReference>
<dbReference type="Gene3D" id="3.10.450.240">
    <property type="match status" value="1"/>
</dbReference>
<reference evidence="4 5" key="1">
    <citation type="submission" date="2020-03" db="EMBL/GenBank/DDBJ databases">
        <title>Genomic Encyclopedia of Type Strains, Phase IV (KMG-IV): sequencing the most valuable type-strain genomes for metagenomic binning, comparative biology and taxonomic classification.</title>
        <authorList>
            <person name="Goeker M."/>
        </authorList>
    </citation>
    <scope>NUCLEOTIDE SEQUENCE [LARGE SCALE GENOMIC DNA]</scope>
    <source>
        <strain evidence="4 5">DSM 24233</strain>
    </source>
</reference>
<comment type="caution">
    <text evidence="4">The sequence shown here is derived from an EMBL/GenBank/DDBJ whole genome shotgun (WGS) entry which is preliminary data.</text>
</comment>
<feature type="transmembrane region" description="Helical" evidence="2">
    <location>
        <begin position="98"/>
        <end position="118"/>
    </location>
</feature>
<evidence type="ECO:0000313" key="5">
    <source>
        <dbReference type="Proteomes" id="UP000580856"/>
    </source>
</evidence>
<feature type="transmembrane region" description="Helical" evidence="2">
    <location>
        <begin position="6"/>
        <end position="25"/>
    </location>
</feature>
<feature type="transmembrane region" description="Helical" evidence="2">
    <location>
        <begin position="71"/>
        <end position="92"/>
    </location>
</feature>
<keyword evidence="2" id="KW-1133">Transmembrane helix</keyword>
<dbReference type="SUPFAM" id="SSF54427">
    <property type="entry name" value="NTF2-like"/>
    <property type="match status" value="1"/>
</dbReference>
<feature type="compositionally biased region" description="Polar residues" evidence="1">
    <location>
        <begin position="145"/>
        <end position="162"/>
    </location>
</feature>
<gene>
    <name evidence="4" type="ORF">GGQ74_002958</name>
</gene>
<keyword evidence="2" id="KW-0812">Transmembrane</keyword>
<evidence type="ECO:0000313" key="4">
    <source>
        <dbReference type="EMBL" id="NJB69261.1"/>
    </source>
</evidence>
<dbReference type="RefSeq" id="WP_167942346.1">
    <property type="nucleotide sequence ID" value="NZ_JAATJA010000004.1"/>
</dbReference>
<sequence>MNNLLKFVLVPLVMIAIVAASADFADAKRLGGGRSFGGSKSYQNSYTKPVSPTRQSATSGTGMVNNQRSRFGGFGGFLGGMLAGSLLGSLFFGHPFAGGGFMDLIILGGLAFLLFKLFRRRSASSPQYATQGAGMSYGGAGPDPGTTSYRTGGQDQAASGWSTLGGGASAAQEPSVPVPPGFDEKEFLEGAKVAFSRLQGSWDARDLEDIAQFVSPAVLAEIREQAAQDPTPSRTEILMLNARLLEVRQEGQRTVATVFFDVFLRESPAAGSEQVREVWHFLREEGVAGDMWRLDGIQQLEG</sequence>
<dbReference type="Proteomes" id="UP000580856">
    <property type="component" value="Unassembled WGS sequence"/>
</dbReference>
<evidence type="ECO:0000259" key="3">
    <source>
        <dbReference type="SMART" id="SM00978"/>
    </source>
</evidence>
<dbReference type="Pfam" id="PF04280">
    <property type="entry name" value="Tim44"/>
    <property type="match status" value="1"/>
</dbReference>
<accession>A0A846QMC9</accession>
<keyword evidence="2" id="KW-0472">Membrane</keyword>
<keyword evidence="5" id="KW-1185">Reference proteome</keyword>
<organism evidence="4 5">
    <name type="scientific">Desulfobaculum xiamenense</name>
    <dbReference type="NCBI Taxonomy" id="995050"/>
    <lineage>
        <taxon>Bacteria</taxon>
        <taxon>Pseudomonadati</taxon>
        <taxon>Thermodesulfobacteriota</taxon>
        <taxon>Desulfovibrionia</taxon>
        <taxon>Desulfovibrionales</taxon>
        <taxon>Desulfovibrionaceae</taxon>
        <taxon>Desulfobaculum</taxon>
    </lineage>
</organism>